<reference evidence="7 8" key="1">
    <citation type="submission" date="2019-12" db="EMBL/GenBank/DDBJ databases">
        <title>Mucilaginibacter sp. HMF7410 genome sequencing and assembly.</title>
        <authorList>
            <person name="Kang H."/>
            <person name="Cha I."/>
            <person name="Kim H."/>
            <person name="Joh K."/>
        </authorList>
    </citation>
    <scope>NUCLEOTIDE SEQUENCE [LARGE SCALE GENOMIC DNA]</scope>
    <source>
        <strain evidence="7 8">HMF7410</strain>
    </source>
</reference>
<keyword evidence="4 6" id="KW-1133">Transmembrane helix</keyword>
<dbReference type="Proteomes" id="UP000462014">
    <property type="component" value="Unassembled WGS sequence"/>
</dbReference>
<name>A0A7K1T1K4_9SPHI</name>
<protein>
    <recommendedName>
        <fullName evidence="9">MATE family efflux transporter</fullName>
    </recommendedName>
</protein>
<keyword evidence="3 6" id="KW-0812">Transmembrane</keyword>
<dbReference type="AlphaFoldDB" id="A0A7K1T1K4"/>
<feature type="transmembrane region" description="Helical" evidence="6">
    <location>
        <begin position="88"/>
        <end position="113"/>
    </location>
</feature>
<dbReference type="PANTHER" id="PTHR30250:SF11">
    <property type="entry name" value="O-ANTIGEN TRANSPORTER-RELATED"/>
    <property type="match status" value="1"/>
</dbReference>
<feature type="transmembrane region" description="Helical" evidence="6">
    <location>
        <begin position="306"/>
        <end position="322"/>
    </location>
</feature>
<evidence type="ECO:0008006" key="9">
    <source>
        <dbReference type="Google" id="ProtNLM"/>
    </source>
</evidence>
<evidence type="ECO:0000256" key="2">
    <source>
        <dbReference type="ARBA" id="ARBA00022475"/>
    </source>
</evidence>
<evidence type="ECO:0000256" key="3">
    <source>
        <dbReference type="ARBA" id="ARBA00022692"/>
    </source>
</evidence>
<sequence>MNKNVLKWNFVFQYGYVLTNIFNSIILLPLYIKHIDSATLGIWLATGNILAWITLTDPGVGDVLQQKIAELRGKNLNEEVSLTIGSGFIASSIILVFSILIGFVFYFLLGTIINKDVSVYPHLQTALMLSIIAIGMSLVSFSMSGINQGLQNSADVAKATVFANVLFLMVNILFLYQGFGVISIAFSNLTRSVFINVYNIVSLKRVLNKENLLINFNIPYFKKFIKIFSFTSISRIITGLSGSVDMIILARFIPPSMITVYEINKRPINMTSGLIGRHSVALMPLISHGKGKGDKESIINFINTQFRVYSYAALFTSFMFWLTYRNLISLWTGSSKYAGDTIMHLLVANFFIGLIGYFMSNMGYALGDIKMNSLINMVKGVVLGTLMFFVAKKFGIVGTLCVTLSVAFFTDFSYFTYRLFKLGYLQYALIKNLFSVWIIIVPLSLLVGLGCKLLVGHLFAENIYLLKLLVSASIFTIFFILLVLLFDIEIRNTIKDLKDKFLVSPFYKLKIKRA</sequence>
<comment type="caution">
    <text evidence="7">The sequence shown here is derived from an EMBL/GenBank/DDBJ whole genome shotgun (WGS) entry which is preliminary data.</text>
</comment>
<dbReference type="RefSeq" id="WP_157569686.1">
    <property type="nucleotide sequence ID" value="NZ_WPIK01000026.1"/>
</dbReference>
<evidence type="ECO:0000256" key="1">
    <source>
        <dbReference type="ARBA" id="ARBA00004651"/>
    </source>
</evidence>
<evidence type="ECO:0000256" key="6">
    <source>
        <dbReference type="SAM" id="Phobius"/>
    </source>
</evidence>
<feature type="transmembrane region" description="Helical" evidence="6">
    <location>
        <begin position="371"/>
        <end position="390"/>
    </location>
</feature>
<feature type="transmembrane region" description="Helical" evidence="6">
    <location>
        <begin position="166"/>
        <end position="186"/>
    </location>
</feature>
<dbReference type="InterPro" id="IPR050833">
    <property type="entry name" value="Poly_Biosynth_Transport"/>
</dbReference>
<feature type="transmembrane region" description="Helical" evidence="6">
    <location>
        <begin position="342"/>
        <end position="359"/>
    </location>
</feature>
<proteinExistence type="predicted"/>
<keyword evidence="5 6" id="KW-0472">Membrane</keyword>
<evidence type="ECO:0000313" key="8">
    <source>
        <dbReference type="Proteomes" id="UP000462014"/>
    </source>
</evidence>
<feature type="transmembrane region" description="Helical" evidence="6">
    <location>
        <begin position="396"/>
        <end position="415"/>
    </location>
</feature>
<evidence type="ECO:0000256" key="5">
    <source>
        <dbReference type="ARBA" id="ARBA00023136"/>
    </source>
</evidence>
<evidence type="ECO:0000256" key="4">
    <source>
        <dbReference type="ARBA" id="ARBA00022989"/>
    </source>
</evidence>
<organism evidence="7 8">
    <name type="scientific">Mucilaginibacter arboris</name>
    <dbReference type="NCBI Taxonomy" id="2682090"/>
    <lineage>
        <taxon>Bacteria</taxon>
        <taxon>Pseudomonadati</taxon>
        <taxon>Bacteroidota</taxon>
        <taxon>Sphingobacteriia</taxon>
        <taxon>Sphingobacteriales</taxon>
        <taxon>Sphingobacteriaceae</taxon>
        <taxon>Mucilaginibacter</taxon>
    </lineage>
</organism>
<dbReference type="CDD" id="cd12082">
    <property type="entry name" value="MATE_like"/>
    <property type="match status" value="1"/>
</dbReference>
<accession>A0A7K1T1K4</accession>
<comment type="subcellular location">
    <subcellularLocation>
        <location evidence="1">Cell membrane</location>
        <topology evidence="1">Multi-pass membrane protein</topology>
    </subcellularLocation>
</comment>
<keyword evidence="8" id="KW-1185">Reference proteome</keyword>
<feature type="transmembrane region" description="Helical" evidence="6">
    <location>
        <begin position="38"/>
        <end position="55"/>
    </location>
</feature>
<feature type="transmembrane region" description="Helical" evidence="6">
    <location>
        <begin position="465"/>
        <end position="486"/>
    </location>
</feature>
<keyword evidence="2" id="KW-1003">Cell membrane</keyword>
<feature type="transmembrane region" description="Helical" evidence="6">
    <location>
        <begin position="436"/>
        <end position="459"/>
    </location>
</feature>
<dbReference type="GO" id="GO:0005886">
    <property type="term" value="C:plasma membrane"/>
    <property type="evidence" value="ECO:0007669"/>
    <property type="project" value="UniProtKB-SubCell"/>
</dbReference>
<evidence type="ECO:0000313" key="7">
    <source>
        <dbReference type="EMBL" id="MVN23445.1"/>
    </source>
</evidence>
<dbReference type="EMBL" id="WPIK01000026">
    <property type="protein sequence ID" value="MVN23445.1"/>
    <property type="molecule type" value="Genomic_DNA"/>
</dbReference>
<dbReference type="PANTHER" id="PTHR30250">
    <property type="entry name" value="PST FAMILY PREDICTED COLANIC ACID TRANSPORTER"/>
    <property type="match status" value="1"/>
</dbReference>
<feature type="transmembrane region" description="Helical" evidence="6">
    <location>
        <begin position="125"/>
        <end position="146"/>
    </location>
</feature>
<gene>
    <name evidence="7" type="ORF">GO621_18130</name>
</gene>
<feature type="transmembrane region" description="Helical" evidence="6">
    <location>
        <begin position="12"/>
        <end position="31"/>
    </location>
</feature>